<dbReference type="Proteomes" id="UP000241690">
    <property type="component" value="Unassembled WGS sequence"/>
</dbReference>
<evidence type="ECO:0000313" key="3">
    <source>
        <dbReference type="Proteomes" id="UP000241690"/>
    </source>
</evidence>
<feature type="compositionally biased region" description="Acidic residues" evidence="1">
    <location>
        <begin position="114"/>
        <end position="131"/>
    </location>
</feature>
<sequence>MSSTFSFLHLPPEVRNRIYAHYVTVKGGYVFNFESGKLVAASGDGKTQPIDQALKFTCRQVAEEMRGLDLVSNRITFSTGYSDNWRIGAAAFHHNMANINLEAYHWLQGPAAEESGDEEGDGGEGESEDQDGSLYQGQDEDENEDANEDEDESEEDDEEEDENDEPQLLPGFTTTIANEVAKRYPKFKPILDGILEGHNIVDMDDYFGIVPSYKRQATLYTLELQVKHNSTPEHWLGAPTHSPEEILALSREYQPWRCCLTGDEIRELNVGAISSRLAWSTSGYDGRGQGLWSLVLTDSIALWVTEALALIPLGMPEKSYTLVLDGGDVPQQCSDIFQTIVQRDAAWQTAWEMITSDTFSEESFFTKRAHHCYRFEGFPDAVNEMVNSPSGFIQCTFDTGPAVWNAEVEFGKYRHFSLEDSHNLPIANQVFFQPQDPLPGWIDLHIENILPEFFTDQHLIQVDDTSEWLIHELKGAWDDGYEDQKKQKEEKKQEIAKAKNERTN</sequence>
<feature type="compositionally biased region" description="Acidic residues" evidence="1">
    <location>
        <begin position="138"/>
        <end position="165"/>
    </location>
</feature>
<protein>
    <submittedName>
        <fullName evidence="2">Uncharacterized protein</fullName>
    </submittedName>
</protein>
<dbReference type="AlphaFoldDB" id="A0A2T3ZXM1"/>
<dbReference type="RefSeq" id="XP_024769234.1">
    <property type="nucleotide sequence ID" value="XM_024925049.1"/>
</dbReference>
<feature type="region of interest" description="Disordered" evidence="1">
    <location>
        <begin position="112"/>
        <end position="171"/>
    </location>
</feature>
<keyword evidence="3" id="KW-1185">Reference proteome</keyword>
<gene>
    <name evidence="2" type="ORF">M431DRAFT_9844</name>
</gene>
<accession>A0A2T3ZXM1</accession>
<evidence type="ECO:0000256" key="1">
    <source>
        <dbReference type="SAM" id="MobiDB-lite"/>
    </source>
</evidence>
<name>A0A2T3ZXM1_TRIHA</name>
<proteinExistence type="predicted"/>
<dbReference type="GeneID" id="36633632"/>
<feature type="region of interest" description="Disordered" evidence="1">
    <location>
        <begin position="480"/>
        <end position="504"/>
    </location>
</feature>
<dbReference type="EMBL" id="KZ679691">
    <property type="protein sequence ID" value="PTB49557.1"/>
    <property type="molecule type" value="Genomic_DNA"/>
</dbReference>
<evidence type="ECO:0000313" key="2">
    <source>
        <dbReference type="EMBL" id="PTB49557.1"/>
    </source>
</evidence>
<reference evidence="2 3" key="1">
    <citation type="submission" date="2016-07" db="EMBL/GenBank/DDBJ databases">
        <title>Multiple horizontal gene transfer events from other fungi enriched the ability of initially mycotrophic Trichoderma (Ascomycota) to feed on dead plant biomass.</title>
        <authorList>
            <consortium name="DOE Joint Genome Institute"/>
            <person name="Aerts A."/>
            <person name="Atanasova L."/>
            <person name="Chenthamara K."/>
            <person name="Zhang J."/>
            <person name="Grujic M."/>
            <person name="Henrissat B."/>
            <person name="Kuo A."/>
            <person name="Salamov A."/>
            <person name="Lipzen A."/>
            <person name="Labutti K."/>
            <person name="Barry K."/>
            <person name="Miao Y."/>
            <person name="Rahimi M.J."/>
            <person name="Shen Q."/>
            <person name="Grigoriev I.V."/>
            <person name="Kubicek C.P."/>
            <person name="Druzhinina I.S."/>
        </authorList>
    </citation>
    <scope>NUCLEOTIDE SEQUENCE [LARGE SCALE GENOMIC DNA]</scope>
    <source>
        <strain evidence="2 3">CBS 226.95</strain>
    </source>
</reference>
<organism evidence="2 3">
    <name type="scientific">Trichoderma harzianum CBS 226.95</name>
    <dbReference type="NCBI Taxonomy" id="983964"/>
    <lineage>
        <taxon>Eukaryota</taxon>
        <taxon>Fungi</taxon>
        <taxon>Dikarya</taxon>
        <taxon>Ascomycota</taxon>
        <taxon>Pezizomycotina</taxon>
        <taxon>Sordariomycetes</taxon>
        <taxon>Hypocreomycetidae</taxon>
        <taxon>Hypocreales</taxon>
        <taxon>Hypocreaceae</taxon>
        <taxon>Trichoderma</taxon>
    </lineage>
</organism>